<organism evidence="9 10">
    <name type="scientific">Prototheca wickerhamii</name>
    <dbReference type="NCBI Taxonomy" id="3111"/>
    <lineage>
        <taxon>Eukaryota</taxon>
        <taxon>Viridiplantae</taxon>
        <taxon>Chlorophyta</taxon>
        <taxon>core chlorophytes</taxon>
        <taxon>Trebouxiophyceae</taxon>
        <taxon>Chlorellales</taxon>
        <taxon>Chlorellaceae</taxon>
        <taxon>Prototheca</taxon>
    </lineage>
</organism>
<keyword evidence="2" id="KW-0156">Chromatin regulator</keyword>
<dbReference type="InterPro" id="IPR026541">
    <property type="entry name" value="MRG_dom"/>
</dbReference>
<dbReference type="Proteomes" id="UP001255856">
    <property type="component" value="Unassembled WGS sequence"/>
</dbReference>
<evidence type="ECO:0000256" key="6">
    <source>
        <dbReference type="SAM" id="MobiDB-lite"/>
    </source>
</evidence>
<evidence type="ECO:0008006" key="11">
    <source>
        <dbReference type="Google" id="ProtNLM"/>
    </source>
</evidence>
<protein>
    <recommendedName>
        <fullName evidence="11">Tudor-knot domain-containing protein</fullName>
    </recommendedName>
</protein>
<evidence type="ECO:0000259" key="8">
    <source>
        <dbReference type="Pfam" id="PF11717"/>
    </source>
</evidence>
<dbReference type="Pfam" id="PF05712">
    <property type="entry name" value="MRG"/>
    <property type="match status" value="1"/>
</dbReference>
<keyword evidence="4" id="KW-0804">Transcription</keyword>
<evidence type="ECO:0000256" key="2">
    <source>
        <dbReference type="ARBA" id="ARBA00022853"/>
    </source>
</evidence>
<dbReference type="PANTHER" id="PTHR10880">
    <property type="entry name" value="MORTALITY FACTOR 4-LIKE PROTEIN"/>
    <property type="match status" value="1"/>
</dbReference>
<evidence type="ECO:0000256" key="3">
    <source>
        <dbReference type="ARBA" id="ARBA00023015"/>
    </source>
</evidence>
<comment type="caution">
    <text evidence="9">The sequence shown here is derived from an EMBL/GenBank/DDBJ whole genome shotgun (WGS) entry which is preliminary data.</text>
</comment>
<dbReference type="InterPro" id="IPR025995">
    <property type="entry name" value="Tudor-knot"/>
</dbReference>
<keyword evidence="3" id="KW-0805">Transcription regulation</keyword>
<reference evidence="9" key="1">
    <citation type="submission" date="2021-01" db="EMBL/GenBank/DDBJ databases">
        <authorList>
            <person name="Eckstrom K.M.E."/>
        </authorList>
    </citation>
    <scope>NUCLEOTIDE SEQUENCE</scope>
    <source>
        <strain evidence="9">UVCC 0001</strain>
    </source>
</reference>
<dbReference type="GO" id="GO:0006325">
    <property type="term" value="P:chromatin organization"/>
    <property type="evidence" value="ECO:0007669"/>
    <property type="project" value="UniProtKB-KW"/>
</dbReference>
<evidence type="ECO:0000313" key="10">
    <source>
        <dbReference type="Proteomes" id="UP001255856"/>
    </source>
</evidence>
<dbReference type="Gene3D" id="1.10.274.30">
    <property type="entry name" value="MRG domain"/>
    <property type="match status" value="1"/>
</dbReference>
<evidence type="ECO:0000259" key="7">
    <source>
        <dbReference type="Pfam" id="PF05712"/>
    </source>
</evidence>
<comment type="subcellular location">
    <subcellularLocation>
        <location evidence="1">Nucleus</location>
    </subcellularLocation>
</comment>
<accession>A0AAD9MMR2</accession>
<feature type="region of interest" description="Disordered" evidence="6">
    <location>
        <begin position="76"/>
        <end position="97"/>
    </location>
</feature>
<gene>
    <name evidence="9" type="ORF">QBZ16_002439</name>
</gene>
<dbReference type="InterPro" id="IPR016197">
    <property type="entry name" value="Chromo-like_dom_sf"/>
</dbReference>
<keyword evidence="5" id="KW-0539">Nucleus</keyword>
<dbReference type="EMBL" id="JASFZW010000002">
    <property type="protein sequence ID" value="KAK2080043.1"/>
    <property type="molecule type" value="Genomic_DNA"/>
</dbReference>
<proteinExistence type="predicted"/>
<dbReference type="GO" id="GO:0005634">
    <property type="term" value="C:nucleus"/>
    <property type="evidence" value="ECO:0007669"/>
    <property type="project" value="UniProtKB-SubCell"/>
</dbReference>
<evidence type="ECO:0000256" key="1">
    <source>
        <dbReference type="ARBA" id="ARBA00004123"/>
    </source>
</evidence>
<sequence length="213" mass="23856">MDPGSGRKERIKALFKKGQRCLVRYMDQYWAALIMRARKADDGYFYLVHYDGWSKKHDEEVRQEDIIKYNPEMIGPVPGTEVEEEGPGSLTSVKKRKQDASPGAIEVGVELRLHMPAVLKTVVLKDCEHVTQTGLLLPLPRPAHHRPSVKEVLEKYKAKAAAEIESEGKEGDDAKAAKLETLTEVTRVLLRLGILWASLEATGKMKAVQLCHG</sequence>
<dbReference type="Gene3D" id="2.30.30.140">
    <property type="match status" value="1"/>
</dbReference>
<dbReference type="GO" id="GO:0000123">
    <property type="term" value="C:histone acetyltransferase complex"/>
    <property type="evidence" value="ECO:0007669"/>
    <property type="project" value="TreeGrafter"/>
</dbReference>
<evidence type="ECO:0000256" key="4">
    <source>
        <dbReference type="ARBA" id="ARBA00023163"/>
    </source>
</evidence>
<evidence type="ECO:0000313" key="9">
    <source>
        <dbReference type="EMBL" id="KAK2080043.1"/>
    </source>
</evidence>
<dbReference type="GO" id="GO:0006355">
    <property type="term" value="P:regulation of DNA-templated transcription"/>
    <property type="evidence" value="ECO:0007669"/>
    <property type="project" value="InterPro"/>
</dbReference>
<dbReference type="Pfam" id="PF11717">
    <property type="entry name" value="Tudor-knot"/>
    <property type="match status" value="1"/>
</dbReference>
<dbReference type="InterPro" id="IPR038217">
    <property type="entry name" value="MRG_C_sf"/>
</dbReference>
<dbReference type="PANTHER" id="PTHR10880:SF15">
    <property type="entry name" value="MSL COMPLEX SUBUNIT 3"/>
    <property type="match status" value="1"/>
</dbReference>
<feature type="domain" description="MRG" evidence="7">
    <location>
        <begin position="101"/>
        <end position="186"/>
    </location>
</feature>
<keyword evidence="10" id="KW-1185">Reference proteome</keyword>
<dbReference type="InterPro" id="IPR008676">
    <property type="entry name" value="MRG"/>
</dbReference>
<dbReference type="AlphaFoldDB" id="A0AAD9MMR2"/>
<feature type="domain" description="Tudor-knot" evidence="8">
    <location>
        <begin position="16"/>
        <end position="66"/>
    </location>
</feature>
<name>A0AAD9MMR2_PROWI</name>
<dbReference type="SUPFAM" id="SSF54160">
    <property type="entry name" value="Chromo domain-like"/>
    <property type="match status" value="1"/>
</dbReference>
<evidence type="ECO:0000256" key="5">
    <source>
        <dbReference type="ARBA" id="ARBA00023242"/>
    </source>
</evidence>